<dbReference type="GO" id="GO:0005085">
    <property type="term" value="F:guanyl-nucleotide exchange factor activity"/>
    <property type="evidence" value="ECO:0007669"/>
    <property type="project" value="InterPro"/>
</dbReference>
<dbReference type="SUPFAM" id="SSF144284">
    <property type="entry name" value="Sec2 N-terminal region"/>
    <property type="match status" value="1"/>
</dbReference>
<dbReference type="STRING" id="4829.A0A168NUT5"/>
<accession>A0A168NUT5</accession>
<dbReference type="InterPro" id="IPR009449">
    <property type="entry name" value="Sec2_N"/>
</dbReference>
<feature type="coiled-coil region" evidence="2">
    <location>
        <begin position="169"/>
        <end position="316"/>
    </location>
</feature>
<dbReference type="PANTHER" id="PTHR14430:SF0">
    <property type="entry name" value="SEC2P DOMAIN-CONTAINING PROTEIN"/>
    <property type="match status" value="1"/>
</dbReference>
<protein>
    <recommendedName>
        <fullName evidence="4">GDP/GTP exchange factor Sec2 N-terminal domain-containing protein</fullName>
    </recommendedName>
</protein>
<dbReference type="FunCoup" id="A0A168NUT5">
    <property type="interactions" value="6"/>
</dbReference>
<dbReference type="Pfam" id="PF25555">
    <property type="entry name" value="RAB3A-like_C"/>
    <property type="match status" value="1"/>
</dbReference>
<proteinExistence type="predicted"/>
<organism evidence="5">
    <name type="scientific">Absidia glauca</name>
    <name type="common">Pin mould</name>
    <dbReference type="NCBI Taxonomy" id="4829"/>
    <lineage>
        <taxon>Eukaryota</taxon>
        <taxon>Fungi</taxon>
        <taxon>Fungi incertae sedis</taxon>
        <taxon>Mucoromycota</taxon>
        <taxon>Mucoromycotina</taxon>
        <taxon>Mucoromycetes</taxon>
        <taxon>Mucorales</taxon>
        <taxon>Cunninghamellaceae</taxon>
        <taxon>Absidia</taxon>
    </lineage>
</organism>
<feature type="region of interest" description="Disordered" evidence="3">
    <location>
        <begin position="608"/>
        <end position="707"/>
    </location>
</feature>
<dbReference type="AlphaFoldDB" id="A0A168NUT5"/>
<feature type="region of interest" description="Disordered" evidence="3">
    <location>
        <begin position="327"/>
        <end position="356"/>
    </location>
</feature>
<dbReference type="Proteomes" id="UP000078561">
    <property type="component" value="Unassembled WGS sequence"/>
</dbReference>
<sequence length="707" mass="78552">MESQEDTIIPSSISTNNETTAAPAPDVDVTAKDIAKLYSRLQSVMNRTTLDSNNNNDAKFIPLPASLPLSPSVSSPGKSNSSSASNTYFPYNYNTTSTTPPATTGSPTKYKATSLGASDGTLTGSPVSSSGDDGAAMSNGVDIPCPCHHILISKDSRHCGLCDRVIPVMEALLKERDTHENEIKLLQQRLADEQIRIQEQTNDISQLQTSVRQVEKQLNVKTEAFLALQSDMEMLNDKYVDEIERVAEIQHSKDMVENELEDLSRRLFEEANGMVANEKREKHNLEVAQKHLENQLKETRERLAAEQMQLQELRLKMEAMQDFDNEHHHLSNGNNTLINGNDTNGSNRNSDLSLSMNGSINGDGADVRGMKDLAGLFPDHTTDHHQQQDMDPWPGLDTMLLDEFADFVKLRTSVPLKKLHNIPFMKHCQLEDVDPCLRFGAHSRLSARKVNDAIVMNTCFIEEAPVGFAEEQSKRPVDVPLKISAGKSMIWERFSSSASNNQSGVFAGCQACGRTNDAVSSLPYRFRISYFDDWACIDRYCRDRLVAVCEFYVFIRNVRQGYYNSRSTTDLYQEAMRLRLQMFYARMGALPWTIRSLGVKGDKIGTATAPHLEIPEPPVSESSPLPRRNSSAAHDGNKRSGSLDEKIIAKEPVPETKDNNDETDGVASDKDSNDETDGVAGDKDKETSEDSALDDDKKDVFVDAADQ</sequence>
<dbReference type="PANTHER" id="PTHR14430">
    <property type="entry name" value="RABIN3-RELATED"/>
    <property type="match status" value="1"/>
</dbReference>
<keyword evidence="1 2" id="KW-0175">Coiled coil</keyword>
<dbReference type="OrthoDB" id="5560525at2759"/>
<dbReference type="InParanoid" id="A0A168NUT5"/>
<dbReference type="GO" id="GO:0006887">
    <property type="term" value="P:exocytosis"/>
    <property type="evidence" value="ECO:0007669"/>
    <property type="project" value="TreeGrafter"/>
</dbReference>
<feature type="compositionally biased region" description="Polar residues" evidence="3">
    <location>
        <begin position="331"/>
        <end position="356"/>
    </location>
</feature>
<evidence type="ECO:0000313" key="5">
    <source>
        <dbReference type="EMBL" id="SAM01252.1"/>
    </source>
</evidence>
<gene>
    <name evidence="5" type="primary">ABSGL_06993.1 scaffold 8715</name>
</gene>
<feature type="domain" description="GDP/GTP exchange factor Sec2 N-terminal" evidence="4">
    <location>
        <begin position="187"/>
        <end position="321"/>
    </location>
</feature>
<evidence type="ECO:0000313" key="6">
    <source>
        <dbReference type="Proteomes" id="UP000078561"/>
    </source>
</evidence>
<feature type="region of interest" description="Disordered" evidence="3">
    <location>
        <begin position="95"/>
        <end position="132"/>
    </location>
</feature>
<name>A0A168NUT5_ABSGL</name>
<dbReference type="GO" id="GO:0070319">
    <property type="term" value="C:Golgi to plasma membrane transport vesicle"/>
    <property type="evidence" value="ECO:0007669"/>
    <property type="project" value="TreeGrafter"/>
</dbReference>
<dbReference type="OMA" id="YHEAMRL"/>
<keyword evidence="6" id="KW-1185">Reference proteome</keyword>
<dbReference type="GO" id="GO:0051286">
    <property type="term" value="C:cell tip"/>
    <property type="evidence" value="ECO:0007669"/>
    <property type="project" value="TreeGrafter"/>
</dbReference>
<dbReference type="CDD" id="cd21044">
    <property type="entry name" value="Rab11BD_RAB3IP_like"/>
    <property type="match status" value="1"/>
</dbReference>
<feature type="compositionally biased region" description="Polar residues" evidence="3">
    <location>
        <begin position="120"/>
        <end position="131"/>
    </location>
</feature>
<feature type="compositionally biased region" description="Basic and acidic residues" evidence="3">
    <location>
        <begin position="635"/>
        <end position="660"/>
    </location>
</feature>
<evidence type="ECO:0000259" key="4">
    <source>
        <dbReference type="Pfam" id="PF06428"/>
    </source>
</evidence>
<feature type="compositionally biased region" description="Basic and acidic residues" evidence="3">
    <location>
        <begin position="680"/>
        <end position="701"/>
    </location>
</feature>
<evidence type="ECO:0000256" key="3">
    <source>
        <dbReference type="SAM" id="MobiDB-lite"/>
    </source>
</evidence>
<feature type="region of interest" description="Disordered" evidence="3">
    <location>
        <begin position="1"/>
        <end position="25"/>
    </location>
</feature>
<dbReference type="Gene3D" id="6.10.140.910">
    <property type="match status" value="1"/>
</dbReference>
<dbReference type="EMBL" id="LT553525">
    <property type="protein sequence ID" value="SAM01252.1"/>
    <property type="molecule type" value="Genomic_DNA"/>
</dbReference>
<evidence type="ECO:0000256" key="2">
    <source>
        <dbReference type="SAM" id="Coils"/>
    </source>
</evidence>
<dbReference type="Pfam" id="PF06428">
    <property type="entry name" value="Sec2p"/>
    <property type="match status" value="1"/>
</dbReference>
<dbReference type="InterPro" id="IPR040351">
    <property type="entry name" value="RAB3IL/RAB3IP/Sec2"/>
</dbReference>
<feature type="compositionally biased region" description="Low complexity" evidence="3">
    <location>
        <begin position="95"/>
        <end position="108"/>
    </location>
</feature>
<reference evidence="5" key="1">
    <citation type="submission" date="2016-04" db="EMBL/GenBank/DDBJ databases">
        <authorList>
            <person name="Evans L.H."/>
            <person name="Alamgir A."/>
            <person name="Owens N."/>
            <person name="Weber N.D."/>
            <person name="Virtaneva K."/>
            <person name="Barbian K."/>
            <person name="Babar A."/>
            <person name="Rosenke K."/>
        </authorList>
    </citation>
    <scope>NUCLEOTIDE SEQUENCE [LARGE SCALE GENOMIC DNA]</scope>
    <source>
        <strain evidence="5">CBS 101.48</strain>
    </source>
</reference>
<feature type="compositionally biased region" description="Polar residues" evidence="3">
    <location>
        <begin position="9"/>
        <end position="20"/>
    </location>
</feature>
<evidence type="ECO:0000256" key="1">
    <source>
        <dbReference type="ARBA" id="ARBA00023054"/>
    </source>
</evidence>